<proteinExistence type="inferred from homology"/>
<comment type="cofactor">
    <cofactor evidence="1">
        <name>Zn(2+)</name>
        <dbReference type="ChEBI" id="CHEBI:29105"/>
    </cofactor>
</comment>
<dbReference type="Gene3D" id="3.40.50.720">
    <property type="entry name" value="NAD(P)-binding Rossmann-like Domain"/>
    <property type="match status" value="1"/>
</dbReference>
<evidence type="ECO:0000313" key="7">
    <source>
        <dbReference type="EMBL" id="VFU25464.1"/>
    </source>
</evidence>
<evidence type="ECO:0000259" key="6">
    <source>
        <dbReference type="Pfam" id="PF00107"/>
    </source>
</evidence>
<dbReference type="InterPro" id="IPR011032">
    <property type="entry name" value="GroES-like_sf"/>
</dbReference>
<dbReference type="Pfam" id="PF00107">
    <property type="entry name" value="ADH_zinc_N"/>
    <property type="match status" value="1"/>
</dbReference>
<dbReference type="GO" id="GO:0046872">
    <property type="term" value="F:metal ion binding"/>
    <property type="evidence" value="ECO:0007669"/>
    <property type="project" value="UniProtKB-KW"/>
</dbReference>
<dbReference type="InterPro" id="IPR036291">
    <property type="entry name" value="NAD(P)-bd_dom_sf"/>
</dbReference>
<dbReference type="PANTHER" id="PTHR43350">
    <property type="entry name" value="NAD-DEPENDENT ALCOHOL DEHYDROGENASE"/>
    <property type="match status" value="1"/>
</dbReference>
<gene>
    <name evidence="7" type="ORF">SVIM_LOCUS60092</name>
</gene>
<dbReference type="GO" id="GO:0016491">
    <property type="term" value="F:oxidoreductase activity"/>
    <property type="evidence" value="ECO:0007669"/>
    <property type="project" value="UniProtKB-KW"/>
</dbReference>
<keyword evidence="5" id="KW-0560">Oxidoreductase</keyword>
<evidence type="ECO:0000256" key="2">
    <source>
        <dbReference type="ARBA" id="ARBA00008072"/>
    </source>
</evidence>
<dbReference type="SUPFAM" id="SSF50129">
    <property type="entry name" value="GroES-like"/>
    <property type="match status" value="1"/>
</dbReference>
<keyword evidence="4" id="KW-0862">Zinc</keyword>
<dbReference type="SUPFAM" id="SSF51735">
    <property type="entry name" value="NAD(P)-binding Rossmann-fold domains"/>
    <property type="match status" value="1"/>
</dbReference>
<dbReference type="AlphaFoldDB" id="A0A6N2KCS2"/>
<dbReference type="InterPro" id="IPR013149">
    <property type="entry name" value="ADH-like_C"/>
</dbReference>
<evidence type="ECO:0000256" key="3">
    <source>
        <dbReference type="ARBA" id="ARBA00022723"/>
    </source>
</evidence>
<dbReference type="EMBL" id="CAADRP010000225">
    <property type="protein sequence ID" value="VFU25464.1"/>
    <property type="molecule type" value="Genomic_DNA"/>
</dbReference>
<feature type="domain" description="Alcohol dehydrogenase-like C-terminal" evidence="6">
    <location>
        <begin position="57"/>
        <end position="101"/>
    </location>
</feature>
<accession>A0A6N2KCS2</accession>
<comment type="similarity">
    <text evidence="2">Belongs to the zinc-containing alcohol dehydrogenase family.</text>
</comment>
<name>A0A6N2KCS2_SALVM</name>
<evidence type="ECO:0000256" key="5">
    <source>
        <dbReference type="ARBA" id="ARBA00023002"/>
    </source>
</evidence>
<keyword evidence="3" id="KW-0479">Metal-binding</keyword>
<sequence length="207" mass="24084">MYREIIEASHDSPLSDFLKNERYLQYEMGSTFLQFPVGSRVVGASIMPCGNCFYCSKIARAFGASDIIAVDVRDERLEKAKTFGATATINSKIEDPIERIKCWIINPTLGLYENNYVFVDCQIRLHVLHSHTDIPLLERKNKANVERIKGLSKVNMFWKAIRTTLVSDFLIWIQVRFRFIVYAVYAFLIIRHEHNFYMLCEEKTIAE</sequence>
<dbReference type="PANTHER" id="PTHR43350:SF2">
    <property type="entry name" value="GROES-LIKE ZINC-BINDING ALCOHOL DEHYDROGENASE FAMILY PROTEIN"/>
    <property type="match status" value="1"/>
</dbReference>
<reference evidence="7" key="1">
    <citation type="submission" date="2019-03" db="EMBL/GenBank/DDBJ databases">
        <authorList>
            <person name="Mank J."/>
            <person name="Almeida P."/>
        </authorList>
    </citation>
    <scope>NUCLEOTIDE SEQUENCE</scope>
    <source>
        <strain evidence="7">78183</strain>
    </source>
</reference>
<organism evidence="7">
    <name type="scientific">Salix viminalis</name>
    <name type="common">Common osier</name>
    <name type="synonym">Basket willow</name>
    <dbReference type="NCBI Taxonomy" id="40686"/>
    <lineage>
        <taxon>Eukaryota</taxon>
        <taxon>Viridiplantae</taxon>
        <taxon>Streptophyta</taxon>
        <taxon>Embryophyta</taxon>
        <taxon>Tracheophyta</taxon>
        <taxon>Spermatophyta</taxon>
        <taxon>Magnoliopsida</taxon>
        <taxon>eudicotyledons</taxon>
        <taxon>Gunneridae</taxon>
        <taxon>Pentapetalae</taxon>
        <taxon>rosids</taxon>
        <taxon>fabids</taxon>
        <taxon>Malpighiales</taxon>
        <taxon>Salicaceae</taxon>
        <taxon>Saliceae</taxon>
        <taxon>Salix</taxon>
    </lineage>
</organism>
<protein>
    <recommendedName>
        <fullName evidence="6">Alcohol dehydrogenase-like C-terminal domain-containing protein</fullName>
    </recommendedName>
</protein>
<evidence type="ECO:0000256" key="1">
    <source>
        <dbReference type="ARBA" id="ARBA00001947"/>
    </source>
</evidence>
<evidence type="ECO:0000256" key="4">
    <source>
        <dbReference type="ARBA" id="ARBA00022833"/>
    </source>
</evidence>